<evidence type="ECO:0000256" key="6">
    <source>
        <dbReference type="ARBA" id="ARBA00044196"/>
    </source>
</evidence>
<comment type="subunit">
    <text evidence="9">Component of the translation initiation factor 2B (eIF2B) complex which is a heterodecamer of two sets of five different subunits: alpha, beta, gamma, delta and epsilon. Subunits alpha, beta and delta comprise a regulatory subcomplex and subunits epsilon and gamma comprise a catalytic subcomplex. Within the complex, the hexameric regulatory complex resides at the center, with the two heterodimeric catalytic subcomplexes bound on opposite sides.</text>
</comment>
<dbReference type="InterPro" id="IPR056729">
    <property type="entry name" value="GMPPB_C"/>
</dbReference>
<feature type="domain" description="Mannose-1-phosphate guanyltransferase C-terminal" evidence="12">
    <location>
        <begin position="438"/>
        <end position="504"/>
    </location>
</feature>
<evidence type="ECO:0000256" key="9">
    <source>
        <dbReference type="ARBA" id="ARBA00046432"/>
    </source>
</evidence>
<keyword evidence="5" id="KW-0648">Protein biosynthesis</keyword>
<evidence type="ECO:0000256" key="7">
    <source>
        <dbReference type="ARBA" id="ARBA00044229"/>
    </source>
</evidence>
<dbReference type="EMBL" id="CAICTM010000564">
    <property type="protein sequence ID" value="CAB9512992.1"/>
    <property type="molecule type" value="Genomic_DNA"/>
</dbReference>
<evidence type="ECO:0000256" key="10">
    <source>
        <dbReference type="SAM" id="MobiDB-lite"/>
    </source>
</evidence>
<evidence type="ECO:0000256" key="1">
    <source>
        <dbReference type="ARBA" id="ARBA00004514"/>
    </source>
</evidence>
<dbReference type="PANTHER" id="PTHR45989:SF1">
    <property type="entry name" value="TRANSLATION INITIATION FACTOR EIF-2B SUBUNIT GAMMA"/>
    <property type="match status" value="1"/>
</dbReference>
<evidence type="ECO:0000256" key="5">
    <source>
        <dbReference type="ARBA" id="ARBA00022917"/>
    </source>
</evidence>
<dbReference type="Pfam" id="PF25087">
    <property type="entry name" value="GMPPB_C"/>
    <property type="match status" value="1"/>
</dbReference>
<dbReference type="Gene3D" id="2.160.10.10">
    <property type="entry name" value="Hexapeptide repeat proteins"/>
    <property type="match status" value="1"/>
</dbReference>
<evidence type="ECO:0000313" key="14">
    <source>
        <dbReference type="Proteomes" id="UP001153069"/>
    </source>
</evidence>
<dbReference type="GO" id="GO:0005851">
    <property type="term" value="C:eukaryotic translation initiation factor 2B complex"/>
    <property type="evidence" value="ECO:0007669"/>
    <property type="project" value="TreeGrafter"/>
</dbReference>
<comment type="subcellular location">
    <subcellularLocation>
        <location evidence="1">Cytoplasm</location>
        <location evidence="1">Cytosol</location>
    </subcellularLocation>
</comment>
<dbReference type="InterPro" id="IPR029044">
    <property type="entry name" value="Nucleotide-diphossugar_trans"/>
</dbReference>
<dbReference type="AlphaFoldDB" id="A0A9N8E1S8"/>
<dbReference type="GO" id="GO:0003743">
    <property type="term" value="F:translation initiation factor activity"/>
    <property type="evidence" value="ECO:0007669"/>
    <property type="project" value="UniProtKB-KW"/>
</dbReference>
<keyword evidence="14" id="KW-1185">Reference proteome</keyword>
<evidence type="ECO:0000256" key="3">
    <source>
        <dbReference type="ARBA" id="ARBA00022490"/>
    </source>
</evidence>
<proteinExistence type="inferred from homology"/>
<name>A0A9N8E1S8_9STRA</name>
<comment type="caution">
    <text evidence="13">The sequence shown here is derived from an EMBL/GenBank/DDBJ whole genome shotgun (WGS) entry which is preliminary data.</text>
</comment>
<dbReference type="GO" id="GO:0005085">
    <property type="term" value="F:guanyl-nucleotide exchange factor activity"/>
    <property type="evidence" value="ECO:0007669"/>
    <property type="project" value="TreeGrafter"/>
</dbReference>
<dbReference type="OrthoDB" id="10250549at2759"/>
<evidence type="ECO:0000256" key="2">
    <source>
        <dbReference type="ARBA" id="ARBA00007878"/>
    </source>
</evidence>
<comment type="similarity">
    <text evidence="2">Belongs to the eIF-2B gamma/epsilon subunits family.</text>
</comment>
<dbReference type="GO" id="GO:0002183">
    <property type="term" value="P:cytoplasmic translational initiation"/>
    <property type="evidence" value="ECO:0007669"/>
    <property type="project" value="TreeGrafter"/>
</dbReference>
<reference evidence="13" key="1">
    <citation type="submission" date="2020-06" db="EMBL/GenBank/DDBJ databases">
        <authorList>
            <consortium name="Plant Systems Biology data submission"/>
        </authorList>
    </citation>
    <scope>NUCLEOTIDE SEQUENCE</scope>
    <source>
        <strain evidence="13">D6</strain>
    </source>
</reference>
<gene>
    <name evidence="13" type="ORF">SEMRO_565_G167630.1</name>
</gene>
<dbReference type="Proteomes" id="UP001153069">
    <property type="component" value="Unassembled WGS sequence"/>
</dbReference>
<sequence>MPRAPPSLFRNVTPEYVAVVLASSAGSRLFPITSNELPKHMMPVGGIPVLSRLLTAIEASGFQECVVVLARDDPVTMPHLKADLLNNENTNSGSCADDTMTGSYRISSSKPNVVVMESNSHMKITILTLQEECEGSIDAVRQVETIGAVPKASNMMVLPGDLVVFDPSVISNICDTHRQEGIPTVCTVLLADVGEQDEHGAPLKESAKAKKGGLARDEDDIEYIALSYSSSNAASAPRLVWKQLKADVYESQAISSETPKLKLPKPLLRMGGMTRLRTDWNDVHVYVFSPWVRRLIVERKSLLTIQGDLLPLLISRQFQGVSKTFGRQVEEEVVRDVLLTSPDLASLAGGPTDDGDGGGRPSVSQSAVANTDYDILAHVQDEAVRAQTISSYLHASREVLNQACATPEEGPTSSKPNPCLQLPPNTLVRSKFHSILLPGATTGDKVTIKSTSVGRNCKLGAKCRLNNVVLMDDVTIGNNVTLQNTIVGAKSTIGDNCSFNDCQVAPGVTVPSGEKAKGETFSD</sequence>
<evidence type="ECO:0000256" key="4">
    <source>
        <dbReference type="ARBA" id="ARBA00022540"/>
    </source>
</evidence>
<protein>
    <recommendedName>
        <fullName evidence="6">Translation initiation factor eIF2B subunit gamma</fullName>
    </recommendedName>
    <alternativeName>
        <fullName evidence="7">eIF2B GDP-GTP exchange factor subunit gamma</fullName>
    </alternativeName>
</protein>
<evidence type="ECO:0000256" key="8">
    <source>
        <dbReference type="ARBA" id="ARBA00045373"/>
    </source>
</evidence>
<feature type="region of interest" description="Disordered" evidence="10">
    <location>
        <begin position="345"/>
        <end position="364"/>
    </location>
</feature>
<dbReference type="InterPro" id="IPR005835">
    <property type="entry name" value="NTP_transferase_dom"/>
</dbReference>
<accession>A0A9N8E1S8</accession>
<dbReference type="PANTHER" id="PTHR45989">
    <property type="entry name" value="TRANSLATION INITIATION FACTOR EIF-2B SUBUNIT GAMMA"/>
    <property type="match status" value="1"/>
</dbReference>
<dbReference type="GO" id="GO:0005829">
    <property type="term" value="C:cytosol"/>
    <property type="evidence" value="ECO:0007669"/>
    <property type="project" value="UniProtKB-SubCell"/>
</dbReference>
<dbReference type="Gene3D" id="3.90.550.10">
    <property type="entry name" value="Spore Coat Polysaccharide Biosynthesis Protein SpsA, Chain A"/>
    <property type="match status" value="1"/>
</dbReference>
<organism evidence="13 14">
    <name type="scientific">Seminavis robusta</name>
    <dbReference type="NCBI Taxonomy" id="568900"/>
    <lineage>
        <taxon>Eukaryota</taxon>
        <taxon>Sar</taxon>
        <taxon>Stramenopiles</taxon>
        <taxon>Ochrophyta</taxon>
        <taxon>Bacillariophyta</taxon>
        <taxon>Bacillariophyceae</taxon>
        <taxon>Bacillariophycidae</taxon>
        <taxon>Naviculales</taxon>
        <taxon>Naviculaceae</taxon>
        <taxon>Seminavis</taxon>
    </lineage>
</organism>
<evidence type="ECO:0000259" key="12">
    <source>
        <dbReference type="Pfam" id="PF25087"/>
    </source>
</evidence>
<evidence type="ECO:0000259" key="11">
    <source>
        <dbReference type="Pfam" id="PF00483"/>
    </source>
</evidence>
<evidence type="ECO:0000313" key="13">
    <source>
        <dbReference type="EMBL" id="CAB9512992.1"/>
    </source>
</evidence>
<feature type="domain" description="Nucleotidyl transferase" evidence="11">
    <location>
        <begin position="18"/>
        <end position="200"/>
    </location>
</feature>
<dbReference type="Pfam" id="PF00483">
    <property type="entry name" value="NTP_transferase"/>
    <property type="match status" value="1"/>
</dbReference>
<dbReference type="InterPro" id="IPR051960">
    <property type="entry name" value="eIF2B_gamma"/>
</dbReference>
<dbReference type="SUPFAM" id="SSF53448">
    <property type="entry name" value="Nucleotide-diphospho-sugar transferases"/>
    <property type="match status" value="1"/>
</dbReference>
<keyword evidence="3" id="KW-0963">Cytoplasm</keyword>
<comment type="function">
    <text evidence="8">Acts as a component of the translation initiation factor 2B (eIF2B) complex, which catalyzes the exchange of GDP for GTP on the eukaryotic initiation factor 2 (eIF2) complex gamma subunit. Its guanine nucleotide exchange factor activity is repressed when bound to eIF2 complex phosphorylated on the alpha subunit, thereby limiting the amount of methionyl-initiator methionine tRNA available to the ribosome and consequently global translation is repressed.</text>
</comment>
<keyword evidence="4 13" id="KW-0396">Initiation factor</keyword>